<dbReference type="Gene3D" id="1.10.340.30">
    <property type="entry name" value="Hypothetical protein, domain 2"/>
    <property type="match status" value="1"/>
</dbReference>
<evidence type="ECO:0000313" key="2">
    <source>
        <dbReference type="EMBL" id="RZB70566.1"/>
    </source>
</evidence>
<dbReference type="SMR" id="A0A445HB89"/>
<dbReference type="Gramene" id="XM_028340812.1">
    <property type="protein sequence ID" value="XP_028196613.1"/>
    <property type="gene ID" value="LOC114381537"/>
</dbReference>
<dbReference type="EMBL" id="QZWG01000013">
    <property type="protein sequence ID" value="RZB70566.1"/>
    <property type="molecule type" value="Genomic_DNA"/>
</dbReference>
<organism evidence="2 3">
    <name type="scientific">Glycine soja</name>
    <name type="common">Wild soybean</name>
    <dbReference type="NCBI Taxonomy" id="3848"/>
    <lineage>
        <taxon>Eukaryota</taxon>
        <taxon>Viridiplantae</taxon>
        <taxon>Streptophyta</taxon>
        <taxon>Embryophyta</taxon>
        <taxon>Tracheophyta</taxon>
        <taxon>Spermatophyta</taxon>
        <taxon>Magnoliopsida</taxon>
        <taxon>eudicotyledons</taxon>
        <taxon>Gunneridae</taxon>
        <taxon>Pentapetalae</taxon>
        <taxon>rosids</taxon>
        <taxon>fabids</taxon>
        <taxon>Fabales</taxon>
        <taxon>Fabaceae</taxon>
        <taxon>Papilionoideae</taxon>
        <taxon>50 kb inversion clade</taxon>
        <taxon>NPAAA clade</taxon>
        <taxon>indigoferoid/millettioid clade</taxon>
        <taxon>Phaseoleae</taxon>
        <taxon>Glycine</taxon>
        <taxon>Glycine subgen. Soja</taxon>
    </lineage>
</organism>
<dbReference type="GO" id="GO:0034039">
    <property type="term" value="F:8-oxo-7,8-dihydroguanine DNA N-glycosylase activity"/>
    <property type="evidence" value="ECO:0007669"/>
    <property type="project" value="TreeGrafter"/>
</dbReference>
<dbReference type="GO" id="GO:0005634">
    <property type="term" value="C:nucleus"/>
    <property type="evidence" value="ECO:0007669"/>
    <property type="project" value="TreeGrafter"/>
</dbReference>
<dbReference type="SUPFAM" id="SSF48150">
    <property type="entry name" value="DNA-glycosylase"/>
    <property type="match status" value="1"/>
</dbReference>
<dbReference type="AlphaFoldDB" id="A0A445HB89"/>
<dbReference type="InterPro" id="IPR011257">
    <property type="entry name" value="DNA_glycosylase"/>
</dbReference>
<accession>A0A445HB89</accession>
<evidence type="ECO:0000256" key="1">
    <source>
        <dbReference type="SAM" id="MobiDB-lite"/>
    </source>
</evidence>
<sequence>MEESFSKSKCLLYLPLGSCKSSFNLEKTVCNHGFFMMAPNKWISSTKSLQRPLRLADQCSSVIVTISHLPESANIQIYVHDMEGVSLKSEQAILKQVARMLRISDKDEKAVNEFQGLYPQAKQDEFGRIFRSPSLFEDVVKSILLCKCTWGKTLNMVKSLCELQLQLSSGPRSNRKKQCKTKRKRGQNNATSKKNHGIGNFPNSKELVKFGETILRERCKVGYRAQFIIKLAQSVEKGTLVLEKLEMECNLWSYKVVHRKLSELKGFGPFVVATILMCMGCYEKVPVDSETKRHLNQVCSLVFVHHLIAKMKFI</sequence>
<feature type="region of interest" description="Disordered" evidence="1">
    <location>
        <begin position="171"/>
        <end position="200"/>
    </location>
</feature>
<dbReference type="InterPro" id="IPR052054">
    <property type="entry name" value="Oxidative_DNA_repair_enzyme"/>
</dbReference>
<evidence type="ECO:0000313" key="3">
    <source>
        <dbReference type="Proteomes" id="UP000289340"/>
    </source>
</evidence>
<feature type="compositionally biased region" description="Basic residues" evidence="1">
    <location>
        <begin position="173"/>
        <end position="186"/>
    </location>
</feature>
<dbReference type="Proteomes" id="UP000289340">
    <property type="component" value="Chromosome 13"/>
</dbReference>
<dbReference type="PANTHER" id="PTHR10242:SF7">
    <property type="entry name" value="HHH-GPD DOMAIN-CONTAINING PROTEIN"/>
    <property type="match status" value="1"/>
</dbReference>
<dbReference type="PANTHER" id="PTHR10242">
    <property type="entry name" value="8-OXOGUANINE DNA GLYCOSYLASE"/>
    <property type="match status" value="1"/>
</dbReference>
<gene>
    <name evidence="2" type="ORF">D0Y65_035512</name>
</gene>
<dbReference type="GO" id="GO:0006285">
    <property type="term" value="P:base-excision repair, AP site formation"/>
    <property type="evidence" value="ECO:0007669"/>
    <property type="project" value="TreeGrafter"/>
</dbReference>
<keyword evidence="3" id="KW-1185">Reference proteome</keyword>
<comment type="caution">
    <text evidence="2">The sequence shown here is derived from an EMBL/GenBank/DDBJ whole genome shotgun (WGS) entry which is preliminary data.</text>
</comment>
<reference evidence="2 3" key="1">
    <citation type="submission" date="2018-09" db="EMBL/GenBank/DDBJ databases">
        <title>A high-quality reference genome of wild soybean provides a powerful tool to mine soybean genomes.</title>
        <authorList>
            <person name="Xie M."/>
            <person name="Chung C.Y.L."/>
            <person name="Li M.-W."/>
            <person name="Wong F.-L."/>
            <person name="Chan T.-F."/>
            <person name="Lam H.-M."/>
        </authorList>
    </citation>
    <scope>NUCLEOTIDE SEQUENCE [LARGE SCALE GENOMIC DNA]</scope>
    <source>
        <strain evidence="3">cv. W05</strain>
        <tissue evidence="2">Hypocotyl of etiolated seedlings</tissue>
    </source>
</reference>
<protein>
    <recommendedName>
        <fullName evidence="4">HhH-GPD domain-containing protein</fullName>
    </recommendedName>
</protein>
<name>A0A445HB89_GLYSO</name>
<evidence type="ECO:0008006" key="4">
    <source>
        <dbReference type="Google" id="ProtNLM"/>
    </source>
</evidence>
<proteinExistence type="predicted"/>